<dbReference type="Proteomes" id="UP001162992">
    <property type="component" value="Chromosome 4"/>
</dbReference>
<proteinExistence type="predicted"/>
<sequence length="492" mass="54770">MQGTTAHNTSVRNPVAFTASDLSLQLSPSYCSGELSASSDPFQGNFESGCLTQAGWFCSSLVMSESSSNSSSETERPHSEGSVVTDLCLGNQYVSDLHPENVTTLKMNKDKLQIEQIQETNKAASFQSLLSLSQQRHLQALQRNCEHKLGYSTMKDHFSGKMNLEQPKIGYMPLANRSPNWKQQMADSYVFSHPVSTGNTLQKIDDRSGVNFFDHLSSHDIFCMNIMSAQCLQEPQNCMHMRSRAMSKLSTMKRSARAPRMRWTNTLHAHFVQAVELLGGPERATPKSVLELMNVKDLTLAHVKSHLQMYRTLKASEKPSYIGQSDVCQGGNLTKSTEDKLNQEDAVKSRTPLNPCATRLEPRYIINSASTTCTVPSFQNISTVKREPVELKSTMHRSCKYVSGIDTNIQSAAMNHMKEPSGMDYTEQAEHLIAESFLSNENMYVKSNSAHSTSNCWNQVKLQNLDVPLGAPAGWHGGEHPQPPRELLLLKC</sequence>
<organism evidence="1 2">
    <name type="scientific">Diphasiastrum complanatum</name>
    <name type="common">Issler's clubmoss</name>
    <name type="synonym">Lycopodium complanatum</name>
    <dbReference type="NCBI Taxonomy" id="34168"/>
    <lineage>
        <taxon>Eukaryota</taxon>
        <taxon>Viridiplantae</taxon>
        <taxon>Streptophyta</taxon>
        <taxon>Embryophyta</taxon>
        <taxon>Tracheophyta</taxon>
        <taxon>Lycopodiopsida</taxon>
        <taxon>Lycopodiales</taxon>
        <taxon>Lycopodiaceae</taxon>
        <taxon>Lycopodioideae</taxon>
        <taxon>Diphasiastrum</taxon>
    </lineage>
</organism>
<evidence type="ECO:0000313" key="2">
    <source>
        <dbReference type="Proteomes" id="UP001162992"/>
    </source>
</evidence>
<comment type="caution">
    <text evidence="1">The sequence shown here is derived from an EMBL/GenBank/DDBJ whole genome shotgun (WGS) entry which is preliminary data.</text>
</comment>
<reference evidence="2" key="1">
    <citation type="journal article" date="2024" name="Proc. Natl. Acad. Sci. U.S.A.">
        <title>Extraordinary preservation of gene collinearity over three hundred million years revealed in homosporous lycophytes.</title>
        <authorList>
            <person name="Li C."/>
            <person name="Wickell D."/>
            <person name="Kuo L.Y."/>
            <person name="Chen X."/>
            <person name="Nie B."/>
            <person name="Liao X."/>
            <person name="Peng D."/>
            <person name="Ji J."/>
            <person name="Jenkins J."/>
            <person name="Williams M."/>
            <person name="Shu S."/>
            <person name="Plott C."/>
            <person name="Barry K."/>
            <person name="Rajasekar S."/>
            <person name="Grimwood J."/>
            <person name="Han X."/>
            <person name="Sun S."/>
            <person name="Hou Z."/>
            <person name="He W."/>
            <person name="Dai G."/>
            <person name="Sun C."/>
            <person name="Schmutz J."/>
            <person name="Leebens-Mack J.H."/>
            <person name="Li F.W."/>
            <person name="Wang L."/>
        </authorList>
    </citation>
    <scope>NUCLEOTIDE SEQUENCE [LARGE SCALE GENOMIC DNA]</scope>
    <source>
        <strain evidence="2">cv. PW_Plant_1</strain>
    </source>
</reference>
<gene>
    <name evidence="1" type="ORF">O6H91_04G053400</name>
</gene>
<evidence type="ECO:0000313" key="1">
    <source>
        <dbReference type="EMBL" id="KAJ7558739.1"/>
    </source>
</evidence>
<name>A0ACC2DWY0_DIPCM</name>
<accession>A0ACC2DWY0</accession>
<dbReference type="EMBL" id="CM055095">
    <property type="protein sequence ID" value="KAJ7558739.1"/>
    <property type="molecule type" value="Genomic_DNA"/>
</dbReference>
<protein>
    <submittedName>
        <fullName evidence="1">Uncharacterized protein</fullName>
    </submittedName>
</protein>
<keyword evidence="2" id="KW-1185">Reference proteome</keyword>